<dbReference type="GO" id="GO:0005886">
    <property type="term" value="C:plasma membrane"/>
    <property type="evidence" value="ECO:0007669"/>
    <property type="project" value="UniProtKB-SubCell"/>
</dbReference>
<dbReference type="Pfam" id="PF01618">
    <property type="entry name" value="MotA_ExbB"/>
    <property type="match status" value="1"/>
</dbReference>
<keyword evidence="7 9" id="KW-1133">Transmembrane helix</keyword>
<organism evidence="11">
    <name type="scientific">hydrothermal vent metagenome</name>
    <dbReference type="NCBI Taxonomy" id="652676"/>
    <lineage>
        <taxon>unclassified sequences</taxon>
        <taxon>metagenomes</taxon>
        <taxon>ecological metagenomes</taxon>
    </lineage>
</organism>
<evidence type="ECO:0000256" key="2">
    <source>
        <dbReference type="ARBA" id="ARBA00010442"/>
    </source>
</evidence>
<sequence length="213" mass="23392">MYASVVGFFQEGGAFMYPIMVVLAIGLAISIERYIYLTGAKRANRKQLNQLLPLLQNGDFKQAYTLANQSSHAVNRMLSQGLARFNSTNNRDDIEAAMEESMLEAIPRLESRTHYLAMLANIATLLGLLGTIIGLIKAFTAVAAVDPSLKAEILSTSISVAMNTTAFGLMVAIPMLLFFTVLQTKTTQVVDSLEMATVKFTNLMMQRKNTADR</sequence>
<keyword evidence="6" id="KW-0653">Protein transport</keyword>
<evidence type="ECO:0000256" key="4">
    <source>
        <dbReference type="ARBA" id="ARBA00022475"/>
    </source>
</evidence>
<dbReference type="AlphaFoldDB" id="A0A3B1B3N1"/>
<proteinExistence type="inferred from homology"/>
<evidence type="ECO:0000256" key="7">
    <source>
        <dbReference type="ARBA" id="ARBA00022989"/>
    </source>
</evidence>
<protein>
    <submittedName>
        <fullName evidence="11">MotA/TolQ/ExbB proton channel family protein</fullName>
    </submittedName>
</protein>
<feature type="domain" description="MotA/TolQ/ExbB proton channel" evidence="10">
    <location>
        <begin position="72"/>
        <end position="195"/>
    </location>
</feature>
<evidence type="ECO:0000256" key="8">
    <source>
        <dbReference type="ARBA" id="ARBA00023136"/>
    </source>
</evidence>
<dbReference type="PANTHER" id="PTHR30625">
    <property type="entry name" value="PROTEIN TOLQ"/>
    <property type="match status" value="1"/>
</dbReference>
<evidence type="ECO:0000256" key="1">
    <source>
        <dbReference type="ARBA" id="ARBA00004651"/>
    </source>
</evidence>
<feature type="transmembrane region" description="Helical" evidence="9">
    <location>
        <begin position="115"/>
        <end position="140"/>
    </location>
</feature>
<evidence type="ECO:0000256" key="9">
    <source>
        <dbReference type="SAM" id="Phobius"/>
    </source>
</evidence>
<feature type="transmembrane region" description="Helical" evidence="9">
    <location>
        <begin position="160"/>
        <end position="182"/>
    </location>
</feature>
<gene>
    <name evidence="11" type="ORF">MNBD_GAMMA24-2038</name>
</gene>
<keyword evidence="4" id="KW-1003">Cell membrane</keyword>
<evidence type="ECO:0000256" key="5">
    <source>
        <dbReference type="ARBA" id="ARBA00022692"/>
    </source>
</evidence>
<keyword evidence="8 9" id="KW-0472">Membrane</keyword>
<comment type="subcellular location">
    <subcellularLocation>
        <location evidence="1">Cell membrane</location>
        <topology evidence="1">Multi-pass membrane protein</topology>
    </subcellularLocation>
</comment>
<accession>A0A3B1B3N1</accession>
<dbReference type="PANTHER" id="PTHR30625:SF15">
    <property type="entry name" value="BIOPOLYMER TRANSPORT PROTEIN EXBB"/>
    <property type="match status" value="1"/>
</dbReference>
<evidence type="ECO:0000313" key="11">
    <source>
        <dbReference type="EMBL" id="VAX12949.1"/>
    </source>
</evidence>
<keyword evidence="3" id="KW-0813">Transport</keyword>
<evidence type="ECO:0000256" key="3">
    <source>
        <dbReference type="ARBA" id="ARBA00022448"/>
    </source>
</evidence>
<dbReference type="InterPro" id="IPR002898">
    <property type="entry name" value="MotA_ExbB_proton_chnl"/>
</dbReference>
<evidence type="ECO:0000256" key="6">
    <source>
        <dbReference type="ARBA" id="ARBA00022927"/>
    </source>
</evidence>
<dbReference type="GO" id="GO:0017038">
    <property type="term" value="P:protein import"/>
    <property type="evidence" value="ECO:0007669"/>
    <property type="project" value="TreeGrafter"/>
</dbReference>
<name>A0A3B1B3N1_9ZZZZ</name>
<feature type="transmembrane region" description="Helical" evidence="9">
    <location>
        <begin position="15"/>
        <end position="36"/>
    </location>
</feature>
<reference evidence="11" key="1">
    <citation type="submission" date="2018-06" db="EMBL/GenBank/DDBJ databases">
        <authorList>
            <person name="Zhirakovskaya E."/>
        </authorList>
    </citation>
    <scope>NUCLEOTIDE SEQUENCE</scope>
</reference>
<dbReference type="EMBL" id="UOFZ01000076">
    <property type="protein sequence ID" value="VAX12949.1"/>
    <property type="molecule type" value="Genomic_DNA"/>
</dbReference>
<evidence type="ECO:0000259" key="10">
    <source>
        <dbReference type="Pfam" id="PF01618"/>
    </source>
</evidence>
<comment type="similarity">
    <text evidence="2">Belongs to the ExbB/TolQ family.</text>
</comment>
<dbReference type="InterPro" id="IPR050790">
    <property type="entry name" value="ExbB/TolQ_transport"/>
</dbReference>
<keyword evidence="5 9" id="KW-0812">Transmembrane</keyword>